<sequence length="300" mass="32368">METKANNVLVGAFTLATLAFLVVFALWAAKYSSDRSWNEYDVVFTEAVTGLTVGAMVQYNGIAVGSVKSLHLHPQDARQVVARIRVQAEAPVKQDTRARLALTGVTGTAIIQLSGGAPESPRLTHTDGHPVPVIPTAPSALQNITETAGVIAERLDKLLSDENIARIGKALDDIQLVTGSIAAQREDIAQLITNARQATEALERTLGRVDATVQNDVPRLVASLERSLDQLDSFTRNADALVADNRDAISRFSNEGLGQVGPTLAQMRATLREIDRVTARLRDNPAGYLLGRDRAKEFEP</sequence>
<feature type="domain" description="Mce/MlaD" evidence="1">
    <location>
        <begin position="40"/>
        <end position="116"/>
    </location>
</feature>
<dbReference type="PANTHER" id="PTHR36698">
    <property type="entry name" value="BLL5892 PROTEIN"/>
    <property type="match status" value="1"/>
</dbReference>
<organism evidence="2 3">
    <name type="scientific">Coralloluteibacterium thermophilum</name>
    <dbReference type="NCBI Taxonomy" id="2707049"/>
    <lineage>
        <taxon>Bacteria</taxon>
        <taxon>Pseudomonadati</taxon>
        <taxon>Pseudomonadota</taxon>
        <taxon>Gammaproteobacteria</taxon>
        <taxon>Lysobacterales</taxon>
        <taxon>Lysobacteraceae</taxon>
        <taxon>Coralloluteibacterium</taxon>
    </lineage>
</organism>
<evidence type="ECO:0000313" key="2">
    <source>
        <dbReference type="EMBL" id="MFC4726828.1"/>
    </source>
</evidence>
<dbReference type="Proteomes" id="UP001595892">
    <property type="component" value="Unassembled WGS sequence"/>
</dbReference>
<comment type="caution">
    <text evidence="2">The sequence shown here is derived from an EMBL/GenBank/DDBJ whole genome shotgun (WGS) entry which is preliminary data.</text>
</comment>
<gene>
    <name evidence="2" type="ORF">ACFO3Q_01365</name>
</gene>
<dbReference type="InterPro" id="IPR003399">
    <property type="entry name" value="Mce/MlaD"/>
</dbReference>
<dbReference type="RefSeq" id="WP_377002781.1">
    <property type="nucleotide sequence ID" value="NZ_JBHSGG010000002.1"/>
</dbReference>
<dbReference type="PANTHER" id="PTHR36698:SF2">
    <property type="entry name" value="MCE_MLAD DOMAIN-CONTAINING PROTEIN"/>
    <property type="match status" value="1"/>
</dbReference>
<proteinExistence type="predicted"/>
<reference evidence="3" key="1">
    <citation type="journal article" date="2019" name="Int. J. Syst. Evol. Microbiol.">
        <title>The Global Catalogue of Microorganisms (GCM) 10K type strain sequencing project: providing services to taxonomists for standard genome sequencing and annotation.</title>
        <authorList>
            <consortium name="The Broad Institute Genomics Platform"/>
            <consortium name="The Broad Institute Genome Sequencing Center for Infectious Disease"/>
            <person name="Wu L."/>
            <person name="Ma J."/>
        </authorList>
    </citation>
    <scope>NUCLEOTIDE SEQUENCE [LARGE SCALE GENOMIC DNA]</scope>
    <source>
        <strain evidence="3">CGMCC 1.13574</strain>
    </source>
</reference>
<dbReference type="Pfam" id="PF02470">
    <property type="entry name" value="MlaD"/>
    <property type="match status" value="1"/>
</dbReference>
<evidence type="ECO:0000313" key="3">
    <source>
        <dbReference type="Proteomes" id="UP001595892"/>
    </source>
</evidence>
<accession>A0ABV9NJR7</accession>
<protein>
    <submittedName>
        <fullName evidence="2">MlaD family protein</fullName>
    </submittedName>
</protein>
<keyword evidence="3" id="KW-1185">Reference proteome</keyword>
<dbReference type="EMBL" id="JBHSGG010000002">
    <property type="protein sequence ID" value="MFC4726828.1"/>
    <property type="molecule type" value="Genomic_DNA"/>
</dbReference>
<evidence type="ECO:0000259" key="1">
    <source>
        <dbReference type="Pfam" id="PF02470"/>
    </source>
</evidence>
<name>A0ABV9NJR7_9GAMM</name>